<proteinExistence type="predicted"/>
<keyword evidence="2" id="KW-1185">Reference proteome</keyword>
<organism evidence="1 2">
    <name type="scientific">Peribacillus glennii</name>
    <dbReference type="NCBI Taxonomy" id="2303991"/>
    <lineage>
        <taxon>Bacteria</taxon>
        <taxon>Bacillati</taxon>
        <taxon>Bacillota</taxon>
        <taxon>Bacilli</taxon>
        <taxon>Bacillales</taxon>
        <taxon>Bacillaceae</taxon>
        <taxon>Peribacillus</taxon>
    </lineage>
</organism>
<dbReference type="Proteomes" id="UP000262939">
    <property type="component" value="Unassembled WGS sequence"/>
</dbReference>
<gene>
    <name evidence="1" type="ORF">D0466_03935</name>
</gene>
<name>A0A372LFH4_9BACI</name>
<protein>
    <submittedName>
        <fullName evidence="1">Uncharacterized protein</fullName>
    </submittedName>
</protein>
<dbReference type="OrthoDB" id="2899177at2"/>
<evidence type="ECO:0000313" key="2">
    <source>
        <dbReference type="Proteomes" id="UP000262939"/>
    </source>
</evidence>
<dbReference type="AlphaFoldDB" id="A0A372LFH4"/>
<reference evidence="1 2" key="1">
    <citation type="submission" date="2018-08" db="EMBL/GenBank/DDBJ databases">
        <title>Bacillus chawlae sp. nov., Bacillus glennii sp. nov., and Bacillus saganii sp. nov. Isolated from the Vehicle Assembly Building at Kennedy Space Center where the Viking Spacecraft were Assembled.</title>
        <authorList>
            <person name="Seuylemezian A."/>
            <person name="Vaishampayan P."/>
        </authorList>
    </citation>
    <scope>NUCLEOTIDE SEQUENCE [LARGE SCALE GENOMIC DNA]</scope>
    <source>
        <strain evidence="1 2">V44-8</strain>
    </source>
</reference>
<dbReference type="EMBL" id="QVTD01000003">
    <property type="protein sequence ID" value="RFU65073.1"/>
    <property type="molecule type" value="Genomic_DNA"/>
</dbReference>
<comment type="caution">
    <text evidence="1">The sequence shown here is derived from an EMBL/GenBank/DDBJ whole genome shotgun (WGS) entry which is preliminary data.</text>
</comment>
<dbReference type="RefSeq" id="WP_117321249.1">
    <property type="nucleotide sequence ID" value="NZ_QVTD01000003.1"/>
</dbReference>
<accession>A0A372LFH4</accession>
<sequence>MDIKLSMADNGLTDVIMNVEGIDYEIGMVEEHPTAEGYYRAYSYDGALLQSSEYHYAFADFEQAISALLDVYQRMQDKRQNH</sequence>
<evidence type="ECO:0000313" key="1">
    <source>
        <dbReference type="EMBL" id="RFU65073.1"/>
    </source>
</evidence>